<dbReference type="Gene3D" id="2.40.10.10">
    <property type="entry name" value="Trypsin-like serine proteases"/>
    <property type="match status" value="1"/>
</dbReference>
<dbReference type="InterPro" id="IPR001254">
    <property type="entry name" value="Trypsin_dom"/>
</dbReference>
<dbReference type="PANTHER" id="PTHR24260">
    <property type="match status" value="1"/>
</dbReference>
<name>A0A1B6GRL4_9HEMI</name>
<accession>A0A1B6GRL4</accession>
<feature type="non-terminal residue" evidence="2">
    <location>
        <position position="1"/>
    </location>
</feature>
<dbReference type="PANTHER" id="PTHR24260:SF147">
    <property type="entry name" value="EG:BACR7A4.3 PROTEIN-RELATED"/>
    <property type="match status" value="1"/>
</dbReference>
<evidence type="ECO:0000313" key="2">
    <source>
        <dbReference type="EMBL" id="JAS64983.1"/>
    </source>
</evidence>
<organism evidence="2">
    <name type="scientific">Cuerna arida</name>
    <dbReference type="NCBI Taxonomy" id="1464854"/>
    <lineage>
        <taxon>Eukaryota</taxon>
        <taxon>Metazoa</taxon>
        <taxon>Ecdysozoa</taxon>
        <taxon>Arthropoda</taxon>
        <taxon>Hexapoda</taxon>
        <taxon>Insecta</taxon>
        <taxon>Pterygota</taxon>
        <taxon>Neoptera</taxon>
        <taxon>Paraneoptera</taxon>
        <taxon>Hemiptera</taxon>
        <taxon>Auchenorrhyncha</taxon>
        <taxon>Membracoidea</taxon>
        <taxon>Cicadellidae</taxon>
        <taxon>Cicadellinae</taxon>
        <taxon>Proconiini</taxon>
        <taxon>Cuerna</taxon>
    </lineage>
</organism>
<proteinExistence type="predicted"/>
<dbReference type="GO" id="GO:0004252">
    <property type="term" value="F:serine-type endopeptidase activity"/>
    <property type="evidence" value="ECO:0007669"/>
    <property type="project" value="InterPro"/>
</dbReference>
<sequence length="247" mass="26934">SLQCKVFSDDMTGVKIQAHEFPATAMLGYVAPSGEVLYLCDATLISDDTLLAAGHCLQQRNFGRPKWARLGATHNTLGTEIEVKKAQCHPQYYPGHDIAVIKLQEKLNSSFIPACLDTEGVMEGTRGVGVGRPIGKAYVSLREKCPIKSYLEVKPGNECVETFPRQNISTEITICTKDPVSGPGDCLSGPLYVSREPCVHTVAGLASFGRPCYNETSTGRTPSVYTRVSHYIPWIESLTWPTTPPTV</sequence>
<dbReference type="AlphaFoldDB" id="A0A1B6GRL4"/>
<reference evidence="2" key="1">
    <citation type="submission" date="2015-11" db="EMBL/GenBank/DDBJ databases">
        <title>De novo transcriptome assembly of four potential Pierce s Disease insect vectors from Arizona vineyards.</title>
        <authorList>
            <person name="Tassone E.E."/>
        </authorList>
    </citation>
    <scope>NUCLEOTIDE SEQUENCE</scope>
</reference>
<dbReference type="SUPFAM" id="SSF50494">
    <property type="entry name" value="Trypsin-like serine proteases"/>
    <property type="match status" value="1"/>
</dbReference>
<protein>
    <recommendedName>
        <fullName evidence="1">Peptidase S1 domain-containing protein</fullName>
    </recommendedName>
</protein>
<gene>
    <name evidence="2" type="ORF">g.13948</name>
</gene>
<dbReference type="InterPro" id="IPR009003">
    <property type="entry name" value="Peptidase_S1_PA"/>
</dbReference>
<dbReference type="SMART" id="SM00020">
    <property type="entry name" value="Tryp_SPc"/>
    <property type="match status" value="1"/>
</dbReference>
<dbReference type="InterPro" id="IPR051333">
    <property type="entry name" value="CLIP_Serine_Protease"/>
</dbReference>
<dbReference type="InterPro" id="IPR043504">
    <property type="entry name" value="Peptidase_S1_PA_chymotrypsin"/>
</dbReference>
<feature type="domain" description="Peptidase S1" evidence="1">
    <location>
        <begin position="6"/>
        <end position="240"/>
    </location>
</feature>
<dbReference type="Pfam" id="PF00089">
    <property type="entry name" value="Trypsin"/>
    <property type="match status" value="1"/>
</dbReference>
<evidence type="ECO:0000259" key="1">
    <source>
        <dbReference type="PROSITE" id="PS50240"/>
    </source>
</evidence>
<dbReference type="PROSITE" id="PS50240">
    <property type="entry name" value="TRYPSIN_DOM"/>
    <property type="match status" value="1"/>
</dbReference>
<dbReference type="GO" id="GO:0006508">
    <property type="term" value="P:proteolysis"/>
    <property type="evidence" value="ECO:0007669"/>
    <property type="project" value="InterPro"/>
</dbReference>
<dbReference type="EMBL" id="GECZ01004786">
    <property type="protein sequence ID" value="JAS64983.1"/>
    <property type="molecule type" value="Transcribed_RNA"/>
</dbReference>